<keyword evidence="2" id="KW-1185">Reference proteome</keyword>
<name>D2BFB2_STRRD</name>
<proteinExistence type="predicted"/>
<evidence type="ECO:0000313" key="1">
    <source>
        <dbReference type="EMBL" id="ACZ88270.1"/>
    </source>
</evidence>
<dbReference type="EMBL" id="CP001814">
    <property type="protein sequence ID" value="ACZ88270.1"/>
    <property type="molecule type" value="Genomic_DNA"/>
</dbReference>
<reference evidence="1 2" key="1">
    <citation type="journal article" date="2010" name="Stand. Genomic Sci.">
        <title>Complete genome sequence of Streptosporangium roseum type strain (NI 9100).</title>
        <authorList>
            <person name="Nolan M."/>
            <person name="Sikorski J."/>
            <person name="Jando M."/>
            <person name="Lucas S."/>
            <person name="Lapidus A."/>
            <person name="Glavina Del Rio T."/>
            <person name="Chen F."/>
            <person name="Tice H."/>
            <person name="Pitluck S."/>
            <person name="Cheng J.F."/>
            <person name="Chertkov O."/>
            <person name="Sims D."/>
            <person name="Meincke L."/>
            <person name="Brettin T."/>
            <person name="Han C."/>
            <person name="Detter J.C."/>
            <person name="Bruce D."/>
            <person name="Goodwin L."/>
            <person name="Land M."/>
            <person name="Hauser L."/>
            <person name="Chang Y.J."/>
            <person name="Jeffries C.D."/>
            <person name="Ivanova N."/>
            <person name="Mavromatis K."/>
            <person name="Mikhailova N."/>
            <person name="Chen A."/>
            <person name="Palaniappan K."/>
            <person name="Chain P."/>
            <person name="Rohde M."/>
            <person name="Goker M."/>
            <person name="Bristow J."/>
            <person name="Eisen J.A."/>
            <person name="Markowitz V."/>
            <person name="Hugenholtz P."/>
            <person name="Kyrpides N.C."/>
            <person name="Klenk H.P."/>
        </authorList>
    </citation>
    <scope>NUCLEOTIDE SEQUENCE [LARGE SCALE GENOMIC DNA]</scope>
    <source>
        <strain evidence="2">ATCC 12428 / DSM 43021 / JCM 3005 / NI 9100</strain>
    </source>
</reference>
<sequence>MPQCYADMSWLKRPGAVLVRGGSVACAVVRPAAAGPVISPMRTPGTAGEAAAGTVEAAVEGLPVGPEPAPVPEPVTALAQVVCRPA</sequence>
<protein>
    <submittedName>
        <fullName evidence="1">AMOT angiomotin</fullName>
    </submittedName>
</protein>
<dbReference type="AlphaFoldDB" id="D2BFB2"/>
<dbReference type="HOGENOM" id="CLU_2496648_0_0_11"/>
<dbReference type="KEGG" id="sro:Sros_5514"/>
<evidence type="ECO:0000313" key="2">
    <source>
        <dbReference type="Proteomes" id="UP000002029"/>
    </source>
</evidence>
<accession>D2BFB2</accession>
<gene>
    <name evidence="1" type="ordered locus">Sros_5514</name>
</gene>
<dbReference type="Proteomes" id="UP000002029">
    <property type="component" value="Chromosome"/>
</dbReference>
<organism evidence="1 2">
    <name type="scientific">Streptosporangium roseum (strain ATCC 12428 / DSM 43021 / JCM 3005 / KCTC 9067 / NCIMB 10171 / NRRL 2505 / NI 9100)</name>
    <dbReference type="NCBI Taxonomy" id="479432"/>
    <lineage>
        <taxon>Bacteria</taxon>
        <taxon>Bacillati</taxon>
        <taxon>Actinomycetota</taxon>
        <taxon>Actinomycetes</taxon>
        <taxon>Streptosporangiales</taxon>
        <taxon>Streptosporangiaceae</taxon>
        <taxon>Streptosporangium</taxon>
    </lineage>
</organism>
<dbReference type="RefSeq" id="WP_012892007.1">
    <property type="nucleotide sequence ID" value="NC_013595.1"/>
</dbReference>